<feature type="compositionally biased region" description="Polar residues" evidence="3">
    <location>
        <begin position="777"/>
        <end position="798"/>
    </location>
</feature>
<feature type="compositionally biased region" description="Basic residues" evidence="3">
    <location>
        <begin position="1409"/>
        <end position="1428"/>
    </location>
</feature>
<feature type="compositionally biased region" description="Polar residues" evidence="3">
    <location>
        <begin position="987"/>
        <end position="1000"/>
    </location>
</feature>
<feature type="compositionally biased region" description="Acidic residues" evidence="3">
    <location>
        <begin position="699"/>
        <end position="710"/>
    </location>
</feature>
<feature type="compositionally biased region" description="Basic and acidic residues" evidence="3">
    <location>
        <begin position="558"/>
        <end position="567"/>
    </location>
</feature>
<evidence type="ECO:0000313" key="4">
    <source>
        <dbReference type="EMBL" id="KAK5693419.1"/>
    </source>
</evidence>
<feature type="compositionally biased region" description="Polar residues" evidence="3">
    <location>
        <begin position="667"/>
        <end position="679"/>
    </location>
</feature>
<dbReference type="GO" id="GO:0006281">
    <property type="term" value="P:DNA repair"/>
    <property type="evidence" value="ECO:0007669"/>
    <property type="project" value="InterPro"/>
</dbReference>
<evidence type="ECO:0008006" key="6">
    <source>
        <dbReference type="Google" id="ProtNLM"/>
    </source>
</evidence>
<protein>
    <recommendedName>
        <fullName evidence="6">HhH-GPD domain-containing protein</fullName>
    </recommendedName>
</protein>
<feature type="compositionally biased region" description="Basic and acidic residues" evidence="3">
    <location>
        <begin position="1333"/>
        <end position="1344"/>
    </location>
</feature>
<dbReference type="GO" id="GO:0003677">
    <property type="term" value="F:DNA binding"/>
    <property type="evidence" value="ECO:0007669"/>
    <property type="project" value="InterPro"/>
</dbReference>
<accession>A0AAN7W0T2</accession>
<feature type="compositionally biased region" description="Polar residues" evidence="3">
    <location>
        <begin position="1181"/>
        <end position="1213"/>
    </location>
</feature>
<gene>
    <name evidence="4" type="ORF">LTR97_009988</name>
</gene>
<dbReference type="InterPro" id="IPR011257">
    <property type="entry name" value="DNA_glycosylase"/>
</dbReference>
<dbReference type="GO" id="GO:0005634">
    <property type="term" value="C:nucleus"/>
    <property type="evidence" value="ECO:0007669"/>
    <property type="project" value="UniProtKB-SubCell"/>
</dbReference>
<feature type="compositionally biased region" description="Acidic residues" evidence="3">
    <location>
        <begin position="577"/>
        <end position="590"/>
    </location>
</feature>
<feature type="compositionally biased region" description="Basic and acidic residues" evidence="3">
    <location>
        <begin position="1488"/>
        <end position="1503"/>
    </location>
</feature>
<feature type="compositionally biased region" description="Basic and acidic residues" evidence="3">
    <location>
        <begin position="429"/>
        <end position="443"/>
    </location>
</feature>
<feature type="region of interest" description="Disordered" evidence="3">
    <location>
        <begin position="1070"/>
        <end position="1571"/>
    </location>
</feature>
<comment type="subcellular location">
    <subcellularLocation>
        <location evidence="1">Nucleus</location>
    </subcellularLocation>
</comment>
<organism evidence="4 5">
    <name type="scientific">Elasticomyces elasticus</name>
    <dbReference type="NCBI Taxonomy" id="574655"/>
    <lineage>
        <taxon>Eukaryota</taxon>
        <taxon>Fungi</taxon>
        <taxon>Dikarya</taxon>
        <taxon>Ascomycota</taxon>
        <taxon>Pezizomycotina</taxon>
        <taxon>Dothideomycetes</taxon>
        <taxon>Dothideomycetidae</taxon>
        <taxon>Mycosphaerellales</taxon>
        <taxon>Teratosphaeriaceae</taxon>
        <taxon>Elasticomyces</taxon>
    </lineage>
</organism>
<dbReference type="PANTHER" id="PTHR15074">
    <property type="entry name" value="METHYL-CPG-BINDING PROTEIN"/>
    <property type="match status" value="1"/>
</dbReference>
<evidence type="ECO:0000256" key="3">
    <source>
        <dbReference type="SAM" id="MobiDB-lite"/>
    </source>
</evidence>
<dbReference type="InterPro" id="IPR045138">
    <property type="entry name" value="MeCP2/MBD4"/>
</dbReference>
<feature type="region of interest" description="Disordered" evidence="3">
    <location>
        <begin position="281"/>
        <end position="334"/>
    </location>
</feature>
<proteinExistence type="predicted"/>
<sequence>MSKRKLDFSSDAVTPALGLQQAPKRQRTQRTPDQSRRDDSVPFAANVSDLSTHSRQTFREPYPLSKPPPPGLGKKARKRWRQYHRVADSSNLDQVAQPNVTNSPASLVIPSESRATPEVVIRGTAASLVNATTAPTSAKRLQDPTDLELLRQASTTSLLAPAFKDWVEASTSKAETPLLDTRAYVDRDCQTEICGSMHMQLMFVPLTARIAPAPKQAKINAQDLSTAVKPGTEPSAHLPPSSAVQNDDELAKLRKSSIIDPKIAPAPMIKDRIPAPVAHDMAEGDRVDSSEDSDDSTDESTSSESEADQDSLATTEQSKGDAALSQAMTPAETATSALHANTSDSMEVDTQDEIAFLNAPATPHRSLGIDNVQVDTQDEIAFLNAPATPRRSLGIADEKEAEITANRSSSSGGEDVAVTSDSEYPSNSEYKHSSELESNESVKDVGQPKPYGARRPSQASGPSSAAEEEASQARPAKQPALQDVDVSNSAAPTVDVNKTSSVAGKLSIAETVSASPKRSRLFEGISTSASASKPVFGQSKSKVGPSTLPSKAAGVTSRDVDPREAFKRFSNFVGGDDSSEEESSDDDSEREEVTMAKGFSGPRTTRSKTAVTERYPSKPRASDLGNDALAANVMAPVTPSALLDRATEESDSSDSETDSENGSETEPNGTLSKPASNAVVSEKPNPATEPEQIQQEADVLCESDDSDDSESDAKENGTPQKHSASMAAHEVPNVNEEKGSSSDEGSESDSDVGGADVKPTGMSQRPASDAILPKTPSVGSQKEQQHSHTATIDSQRGAENSHGEATTAAEHSDTNASAAKPLKDRTPSVDHTHPKADQTTSTPKVGHSEASAALQEPIEISSDSSSDSSSDDTSDYEDEDDEDENVSVPAKTRPQQASPDIALTHDGTNERETDIGNGMSLTEDVRSVPESPAPSLSLLDINNARASQQLEEEAQVASQPSIVNDTEVKRSSGVGLPQPTYGRRVTRSMQPANTSETPQLQDHALDTRAESSTNQQLELSDDDDDVKSINARRRGPSTVVARALIKRVSASPEDTIVVSSDRGRFVKKLSSAELQPASSGSRVVDTQTDQGRKSGHHGVVNGAGLSNTPPISRSSLPSQREDNHSLQVSPPMLQNLVPAVHESSESRAARFSANGETKAVSDSYSETDSDVTDTTARPPLSGNSSNAEKTRTASRTSPSITSMPNDEQSSFLGSRNGCHASGRDPSRSNSPGAPDTSSFTYRSSDDEDVNQTIDDTMTGILNMTSPLPSVGMPLQENKDKEGGKTPKRRSQTTSARKPWIPSAEQDVTSYSVRVPTDPPEPVAAMQVNGWTPIKHEIKERKGDEPPVPDSPQRLLSKMSCSSLSNLTNTHTPPPSDVDIEPEAPKRKRNIDAEVQDVPPDGGDLEPAVAKKRRMTGATSKHWKSKKQTGAKLDRGKTAEQSFASLLEDEPLVEQPVSHSESIQKPRSKRNRKKAELSIADDPTNTRLSVDHEQADAIDESDKRVKLKRSRKTKELPISADANDSANLESKPDIQPPKKRAPKRKSTPKKSPHFQPTHLMDRVDTSSNSKPRVAGVSNAIVPPTTSEHFGIIQEKLWREPFWLIVAVTLLNQTGGKAAVPCFWGLKERYQTVEGMATADYDDVLEMIRHLGLQRRRTDKLLKLAKEWLDRPPAVSTRYRTRNYPNQDDQRQFFRMKVVESDATDCAGALEIGHMPGCGPYAWDSWRIFCRDVLRGVAQDYNGLGATDEGFEPEWQRVVPKDKELRAALRWMWMKEGWKWDHETGSKRRATEEEVEMAKKGEMEMADAKERDFAARAVANAVEGEDAIIKVEEEDSEAMDANDL</sequence>
<dbReference type="EMBL" id="JAVRQU010000017">
    <property type="protein sequence ID" value="KAK5693419.1"/>
    <property type="molecule type" value="Genomic_DNA"/>
</dbReference>
<name>A0AAN7W0T2_9PEZI</name>
<dbReference type="GO" id="GO:0003824">
    <property type="term" value="F:catalytic activity"/>
    <property type="evidence" value="ECO:0007669"/>
    <property type="project" value="InterPro"/>
</dbReference>
<feature type="compositionally biased region" description="Basic residues" evidence="3">
    <location>
        <begin position="1536"/>
        <end position="1551"/>
    </location>
</feature>
<feature type="compositionally biased region" description="Basic and acidic residues" evidence="3">
    <location>
        <begin position="821"/>
        <end position="836"/>
    </location>
</feature>
<evidence type="ECO:0000256" key="1">
    <source>
        <dbReference type="ARBA" id="ARBA00004123"/>
    </source>
</evidence>
<feature type="compositionally biased region" description="Low complexity" evidence="3">
    <location>
        <begin position="453"/>
        <end position="465"/>
    </location>
</feature>
<dbReference type="PANTHER" id="PTHR15074:SF0">
    <property type="entry name" value="METHYL-CPG-BINDING DOMAIN PROTEIN 4-LIKE PROTEIN"/>
    <property type="match status" value="1"/>
</dbReference>
<feature type="compositionally biased region" description="Polar residues" evidence="3">
    <location>
        <begin position="1104"/>
        <end position="1118"/>
    </location>
</feature>
<reference evidence="4" key="1">
    <citation type="submission" date="2023-08" db="EMBL/GenBank/DDBJ databases">
        <title>Black Yeasts Isolated from many extreme environments.</title>
        <authorList>
            <person name="Coleine C."/>
            <person name="Stajich J.E."/>
            <person name="Selbmann L."/>
        </authorList>
    </citation>
    <scope>NUCLEOTIDE SEQUENCE</scope>
    <source>
        <strain evidence="4">CCFEE 5810</strain>
    </source>
</reference>
<feature type="compositionally biased region" description="Polar residues" evidence="3">
    <location>
        <begin position="1250"/>
        <end position="1267"/>
    </location>
</feature>
<feature type="region of interest" description="Disordered" evidence="3">
    <location>
        <begin position="227"/>
        <end position="248"/>
    </location>
</feature>
<feature type="compositionally biased region" description="Polar residues" evidence="3">
    <location>
        <begin position="419"/>
        <end position="428"/>
    </location>
</feature>
<dbReference type="Gene3D" id="1.10.340.30">
    <property type="entry name" value="Hypothetical protein, domain 2"/>
    <property type="match status" value="1"/>
</dbReference>
<feature type="compositionally biased region" description="Polar residues" evidence="3">
    <location>
        <begin position="1227"/>
        <end position="1242"/>
    </location>
</feature>
<dbReference type="SUPFAM" id="SSF48150">
    <property type="entry name" value="DNA-glycosylase"/>
    <property type="match status" value="1"/>
</dbReference>
<feature type="compositionally biased region" description="Polar residues" evidence="3">
    <location>
        <begin position="485"/>
        <end position="502"/>
    </location>
</feature>
<dbReference type="Proteomes" id="UP001310594">
    <property type="component" value="Unassembled WGS sequence"/>
</dbReference>
<keyword evidence="2" id="KW-0539">Nucleus</keyword>
<feature type="compositionally biased region" description="Polar residues" evidence="3">
    <location>
        <begin position="1072"/>
        <end position="1089"/>
    </location>
</feature>
<evidence type="ECO:0000256" key="2">
    <source>
        <dbReference type="ARBA" id="ARBA00023242"/>
    </source>
</evidence>
<feature type="compositionally biased region" description="Polar residues" evidence="3">
    <location>
        <begin position="1358"/>
        <end position="1370"/>
    </location>
</feature>
<comment type="caution">
    <text evidence="4">The sequence shown here is derived from an EMBL/GenBank/DDBJ whole genome shotgun (WGS) entry which is preliminary data.</text>
</comment>
<feature type="compositionally biased region" description="Acidic residues" evidence="3">
    <location>
        <begin position="649"/>
        <end position="663"/>
    </location>
</feature>
<feature type="region of interest" description="Disordered" evidence="3">
    <location>
        <begin position="380"/>
        <end position="1036"/>
    </location>
</feature>
<feature type="compositionally biased region" description="Acidic residues" evidence="3">
    <location>
        <begin position="869"/>
        <end position="885"/>
    </location>
</feature>
<feature type="region of interest" description="Disordered" evidence="3">
    <location>
        <begin position="1"/>
        <end position="77"/>
    </location>
</feature>
<evidence type="ECO:0000313" key="5">
    <source>
        <dbReference type="Proteomes" id="UP001310594"/>
    </source>
</evidence>